<protein>
    <recommendedName>
        <fullName evidence="5">Retinol dehydrogenase 12</fullName>
    </recommendedName>
</protein>
<dbReference type="InterPro" id="IPR036291">
    <property type="entry name" value="NAD(P)-bd_dom_sf"/>
</dbReference>
<keyword evidence="1" id="KW-0560">Oxidoreductase</keyword>
<keyword evidence="2" id="KW-0812">Transmembrane</keyword>
<dbReference type="PANTHER" id="PTHR43157">
    <property type="entry name" value="PHOSPHATIDYLINOSITOL-GLYCAN BIOSYNTHESIS CLASS F PROTEIN-RELATED"/>
    <property type="match status" value="1"/>
</dbReference>
<organism evidence="3 4">
    <name type="scientific">Gnathostoma spinigerum</name>
    <dbReference type="NCBI Taxonomy" id="75299"/>
    <lineage>
        <taxon>Eukaryota</taxon>
        <taxon>Metazoa</taxon>
        <taxon>Ecdysozoa</taxon>
        <taxon>Nematoda</taxon>
        <taxon>Chromadorea</taxon>
        <taxon>Rhabditida</taxon>
        <taxon>Spirurina</taxon>
        <taxon>Gnathostomatomorpha</taxon>
        <taxon>Gnathostomatoidea</taxon>
        <taxon>Gnathostomatidae</taxon>
        <taxon>Gnathostoma</taxon>
    </lineage>
</organism>
<evidence type="ECO:0008006" key="5">
    <source>
        <dbReference type="Google" id="ProtNLM"/>
    </source>
</evidence>
<proteinExistence type="predicted"/>
<dbReference type="AlphaFoldDB" id="A0ABD6EEU6"/>
<dbReference type="PANTHER" id="PTHR43157:SF31">
    <property type="entry name" value="PHOSPHATIDYLINOSITOL-GLYCAN BIOSYNTHESIS CLASS F PROTEIN"/>
    <property type="match status" value="1"/>
</dbReference>
<dbReference type="InterPro" id="IPR002347">
    <property type="entry name" value="SDR_fam"/>
</dbReference>
<dbReference type="PRINTS" id="PR00081">
    <property type="entry name" value="GDHRDH"/>
</dbReference>
<dbReference type="Pfam" id="PF00106">
    <property type="entry name" value="adh_short"/>
    <property type="match status" value="1"/>
</dbReference>
<evidence type="ECO:0000256" key="1">
    <source>
        <dbReference type="ARBA" id="ARBA00023002"/>
    </source>
</evidence>
<comment type="caution">
    <text evidence="3">The sequence shown here is derived from an EMBL/GenBank/DDBJ whole genome shotgun (WGS) entry which is preliminary data.</text>
</comment>
<dbReference type="GO" id="GO:0016491">
    <property type="term" value="F:oxidoreductase activity"/>
    <property type="evidence" value="ECO:0007669"/>
    <property type="project" value="UniProtKB-KW"/>
</dbReference>
<name>A0ABD6EEU6_9BILA</name>
<feature type="transmembrane region" description="Helical" evidence="2">
    <location>
        <begin position="6"/>
        <end position="24"/>
    </location>
</feature>
<dbReference type="SUPFAM" id="SSF51735">
    <property type="entry name" value="NAD(P)-binding Rossmann-fold domains"/>
    <property type="match status" value="1"/>
</dbReference>
<evidence type="ECO:0000256" key="2">
    <source>
        <dbReference type="SAM" id="Phobius"/>
    </source>
</evidence>
<keyword evidence="2" id="KW-0472">Membrane</keyword>
<reference evidence="3 4" key="1">
    <citation type="submission" date="2024-08" db="EMBL/GenBank/DDBJ databases">
        <title>Gnathostoma spinigerum genome.</title>
        <authorList>
            <person name="Gonzalez-Bertolin B."/>
            <person name="Monzon S."/>
            <person name="Zaballos A."/>
            <person name="Jimenez P."/>
            <person name="Dekumyoy P."/>
            <person name="Varona S."/>
            <person name="Cuesta I."/>
            <person name="Sumanam S."/>
            <person name="Adisakwattana P."/>
            <person name="Gasser R.B."/>
            <person name="Hernandez-Gonzalez A."/>
            <person name="Young N.D."/>
            <person name="Perteguer M.J."/>
        </authorList>
    </citation>
    <scope>NUCLEOTIDE SEQUENCE [LARGE SCALE GENOMIC DNA]</scope>
    <source>
        <strain evidence="3">AL3</strain>
        <tissue evidence="3">Liver</tissue>
    </source>
</reference>
<keyword evidence="4" id="KW-1185">Reference proteome</keyword>
<evidence type="ECO:0000313" key="4">
    <source>
        <dbReference type="Proteomes" id="UP001608902"/>
    </source>
</evidence>
<dbReference type="Proteomes" id="UP001608902">
    <property type="component" value="Unassembled WGS sequence"/>
</dbReference>
<accession>A0ABD6EEU6</accession>
<gene>
    <name evidence="3" type="ORF">AB6A40_002112</name>
</gene>
<dbReference type="EMBL" id="JBGFUD010000886">
    <property type="protein sequence ID" value="MFH4975403.1"/>
    <property type="molecule type" value="Genomic_DNA"/>
</dbReference>
<sequence length="329" mass="36842">MLDISVGGLQIILFAVIAFLILHLSRKFFKGSQFEGHESAKGRVVAVTGSSSGIGLQVVRELNIRGAKVYMLCRDIGRAERAKAKITKLGCDPTRLVVRQVDLTKFSSIRNFATQFANEEDHLDILVNNAGICFYPKYEATTDGYELVWQTNYLGHFLLTSLLLPSLRKSHFSRIINVACDNHKKADSVDFSFVNQKRNYGRYKSCARSKLAMIMHARHLTQHLHTTDHSSGITINSVHPGVCFTNFLRYTLLVKTPLKQILTPFLWFFMRTDKDGAQTVLYAALSRDLHGLSGQYFADCKQAKPSEKALDDEACNVLYNASVEAVGLA</sequence>
<evidence type="ECO:0000313" key="3">
    <source>
        <dbReference type="EMBL" id="MFH4975403.1"/>
    </source>
</evidence>
<dbReference type="Gene3D" id="3.40.50.720">
    <property type="entry name" value="NAD(P)-binding Rossmann-like Domain"/>
    <property type="match status" value="1"/>
</dbReference>
<keyword evidence="2" id="KW-1133">Transmembrane helix</keyword>